<dbReference type="AlphaFoldDB" id="A0A0M2H4L4"/>
<feature type="transmembrane region" description="Helical" evidence="1">
    <location>
        <begin position="110"/>
        <end position="129"/>
    </location>
</feature>
<feature type="transmembrane region" description="Helical" evidence="1">
    <location>
        <begin position="135"/>
        <end position="157"/>
    </location>
</feature>
<name>A0A0M2H4L4_MICTR</name>
<proteinExistence type="predicted"/>
<evidence type="ECO:0000313" key="2">
    <source>
        <dbReference type="EMBL" id="KJL41400.1"/>
    </source>
</evidence>
<keyword evidence="1" id="KW-0472">Membrane</keyword>
<evidence type="ECO:0000256" key="1">
    <source>
        <dbReference type="SAM" id="Phobius"/>
    </source>
</evidence>
<keyword evidence="1" id="KW-1133">Transmembrane helix</keyword>
<feature type="transmembrane region" description="Helical" evidence="1">
    <location>
        <begin position="12"/>
        <end position="34"/>
    </location>
</feature>
<feature type="transmembrane region" description="Helical" evidence="1">
    <location>
        <begin position="46"/>
        <end position="65"/>
    </location>
</feature>
<organism evidence="2 3">
    <name type="scientific">Microbacterium trichothecenolyticum</name>
    <name type="common">Aureobacterium trichothecenolyticum</name>
    <dbReference type="NCBI Taxonomy" id="69370"/>
    <lineage>
        <taxon>Bacteria</taxon>
        <taxon>Bacillati</taxon>
        <taxon>Actinomycetota</taxon>
        <taxon>Actinomycetes</taxon>
        <taxon>Micrococcales</taxon>
        <taxon>Microbacteriaceae</taxon>
        <taxon>Microbacterium</taxon>
    </lineage>
</organism>
<evidence type="ECO:0000313" key="3">
    <source>
        <dbReference type="Proteomes" id="UP000034098"/>
    </source>
</evidence>
<evidence type="ECO:0008006" key="4">
    <source>
        <dbReference type="Google" id="ProtNLM"/>
    </source>
</evidence>
<sequence>MEQIETWSDFNVAMVGATAALAGLVIVAASVNIGDIIKEPSLTARLAAGISSLVLALIGSAIGLIPEVGPVPYGVAMIVIALGAGLFQVQATRRIFENQHPANRMRWLKSAVGFFAPLAYLIGGALLAAGQPAGLAWFAVGSIVAIGAALLVSWIVLVEVLR</sequence>
<feature type="transmembrane region" description="Helical" evidence="1">
    <location>
        <begin position="71"/>
        <end position="89"/>
    </location>
</feature>
<dbReference type="EMBL" id="JYJA01000037">
    <property type="protein sequence ID" value="KJL41400.1"/>
    <property type="molecule type" value="Genomic_DNA"/>
</dbReference>
<dbReference type="OrthoDB" id="4949050at2"/>
<dbReference type="Proteomes" id="UP000034098">
    <property type="component" value="Unassembled WGS sequence"/>
</dbReference>
<keyword evidence="1" id="KW-0812">Transmembrane</keyword>
<accession>A0A0M2H4L4</accession>
<reference evidence="2 3" key="1">
    <citation type="submission" date="2015-02" db="EMBL/GenBank/DDBJ databases">
        <title>Draft genome sequences of ten Microbacterium spp. with emphasis on heavy metal contaminated environments.</title>
        <authorList>
            <person name="Corretto E."/>
        </authorList>
    </citation>
    <scope>NUCLEOTIDE SEQUENCE [LARGE SCALE GENOMIC DNA]</scope>
    <source>
        <strain evidence="2 3">DSM 8608</strain>
    </source>
</reference>
<keyword evidence="3" id="KW-1185">Reference proteome</keyword>
<comment type="caution">
    <text evidence="2">The sequence shown here is derived from an EMBL/GenBank/DDBJ whole genome shotgun (WGS) entry which is preliminary data.</text>
</comment>
<dbReference type="RefSeq" id="WP_045300112.1">
    <property type="nucleotide sequence ID" value="NZ_JYJA01000037.1"/>
</dbReference>
<protein>
    <recommendedName>
        <fullName evidence="4">Modulator of FtsH protease</fullName>
    </recommendedName>
</protein>
<dbReference type="PATRIC" id="fig|69370.6.peg.2671"/>
<gene>
    <name evidence="2" type="ORF">RS82_02626</name>
</gene>